<comment type="caution">
    <text evidence="1">The sequence shown here is derived from an EMBL/GenBank/DDBJ whole genome shotgun (WGS) entry which is preliminary data.</text>
</comment>
<name>A0ABS0R6S9_9ACTN</name>
<dbReference type="Pfam" id="PF19586">
    <property type="entry name" value="DUF6093"/>
    <property type="match status" value="1"/>
</dbReference>
<dbReference type="EMBL" id="JAEEAQ010000052">
    <property type="protein sequence ID" value="MBI0313018.1"/>
    <property type="molecule type" value="Genomic_DNA"/>
</dbReference>
<gene>
    <name evidence="1" type="ORF">JBF12_08440</name>
</gene>
<dbReference type="Proteomes" id="UP000638849">
    <property type="component" value="Unassembled WGS sequence"/>
</dbReference>
<organism evidence="1 2">
    <name type="scientific">Streptomyces javensis</name>
    <dbReference type="NCBI Taxonomy" id="114698"/>
    <lineage>
        <taxon>Bacteria</taxon>
        <taxon>Bacillati</taxon>
        <taxon>Actinomycetota</taxon>
        <taxon>Actinomycetes</taxon>
        <taxon>Kitasatosporales</taxon>
        <taxon>Streptomycetaceae</taxon>
        <taxon>Streptomyces</taxon>
        <taxon>Streptomyces violaceusniger group</taxon>
    </lineage>
</organism>
<protein>
    <submittedName>
        <fullName evidence="1">Uncharacterized protein</fullName>
    </submittedName>
</protein>
<proteinExistence type="predicted"/>
<accession>A0ABS0R6S9</accession>
<dbReference type="RefSeq" id="WP_198276213.1">
    <property type="nucleotide sequence ID" value="NZ_BAAAIF010000018.1"/>
</dbReference>
<reference evidence="1 2" key="1">
    <citation type="submission" date="2020-12" db="EMBL/GenBank/DDBJ databases">
        <authorList>
            <person name="Kusuma A.B."/>
            <person name="Nouioui I."/>
            <person name="Goodfellow M."/>
        </authorList>
    </citation>
    <scope>NUCLEOTIDE SEQUENCE [LARGE SCALE GENOMIC DNA]</scope>
    <source>
        <strain evidence="1 2">DSM 41764</strain>
    </source>
</reference>
<sequence length="143" mass="15181">MNLLDLRSLGTFVEDLVMGDTIQISRPAGPPVLNPATGDLEDPAPDIVYEGPGAILDSSAAPGITVPVAGQPYQDNPKTTYRLLTPTDAPVAARDDTVRVLRAAQDPALLGRTWRCTQPGLAATVIAVRVTWLDENNPREGTP</sequence>
<evidence type="ECO:0000313" key="1">
    <source>
        <dbReference type="EMBL" id="MBI0313018.1"/>
    </source>
</evidence>
<evidence type="ECO:0000313" key="2">
    <source>
        <dbReference type="Proteomes" id="UP000638849"/>
    </source>
</evidence>
<dbReference type="InterPro" id="IPR046075">
    <property type="entry name" value="DUF6093"/>
</dbReference>
<keyword evidence="2" id="KW-1185">Reference proteome</keyword>